<proteinExistence type="predicted"/>
<dbReference type="RefSeq" id="XP_005778877.1">
    <property type="nucleotide sequence ID" value="XM_005778820.1"/>
</dbReference>
<protein>
    <recommendedName>
        <fullName evidence="2">MCM10 OB-fold domain-containing protein</fullName>
    </recommendedName>
</protein>
<evidence type="ECO:0000313" key="3">
    <source>
        <dbReference type="EnsemblProtists" id="EOD26448"/>
    </source>
</evidence>
<dbReference type="GO" id="GO:0003688">
    <property type="term" value="F:DNA replication origin binding"/>
    <property type="evidence" value="ECO:0007669"/>
    <property type="project" value="TreeGrafter"/>
</dbReference>
<feature type="domain" description="MCM10 OB-fold" evidence="2">
    <location>
        <begin position="89"/>
        <end position="177"/>
    </location>
</feature>
<feature type="region of interest" description="Disordered" evidence="1">
    <location>
        <begin position="1"/>
        <end position="60"/>
    </location>
</feature>
<evidence type="ECO:0000313" key="4">
    <source>
        <dbReference type="Proteomes" id="UP000013827"/>
    </source>
</evidence>
<dbReference type="Pfam" id="PF22379">
    <property type="entry name" value="OB_MCM10"/>
    <property type="match status" value="1"/>
</dbReference>
<dbReference type="EnsemblProtists" id="EOD26448">
    <property type="protein sequence ID" value="EOD26448"/>
    <property type="gene ID" value="EMIHUDRAFT_205487"/>
</dbReference>
<keyword evidence="4" id="KW-1185">Reference proteome</keyword>
<dbReference type="GO" id="GO:0003697">
    <property type="term" value="F:single-stranded DNA binding"/>
    <property type="evidence" value="ECO:0007669"/>
    <property type="project" value="InterPro"/>
</dbReference>
<reference evidence="3" key="2">
    <citation type="submission" date="2024-10" db="UniProtKB">
        <authorList>
            <consortium name="EnsemblProtists"/>
        </authorList>
    </citation>
    <scope>IDENTIFICATION</scope>
</reference>
<dbReference type="PANTHER" id="PTHR13454:SF11">
    <property type="entry name" value="PROTEIN MCM10 HOMOLOG"/>
    <property type="match status" value="1"/>
</dbReference>
<dbReference type="InterPro" id="IPR012340">
    <property type="entry name" value="NA-bd_OB-fold"/>
</dbReference>
<evidence type="ECO:0000256" key="1">
    <source>
        <dbReference type="SAM" id="MobiDB-lite"/>
    </source>
</evidence>
<dbReference type="Proteomes" id="UP000013827">
    <property type="component" value="Unassembled WGS sequence"/>
</dbReference>
<accession>A0A0D3JSG3</accession>
<dbReference type="PaxDb" id="2903-EOD26448"/>
<dbReference type="GO" id="GO:0043596">
    <property type="term" value="C:nuclear replication fork"/>
    <property type="evidence" value="ECO:0007669"/>
    <property type="project" value="TreeGrafter"/>
</dbReference>
<dbReference type="eggNOG" id="KOG3056">
    <property type="taxonomic scope" value="Eukaryota"/>
</dbReference>
<dbReference type="GeneID" id="17271994"/>
<dbReference type="HOGENOM" id="CLU_1484617_0_0_1"/>
<dbReference type="InterPro" id="IPR040184">
    <property type="entry name" value="Mcm10"/>
</dbReference>
<reference evidence="4" key="1">
    <citation type="journal article" date="2013" name="Nature">
        <title>Pan genome of the phytoplankton Emiliania underpins its global distribution.</title>
        <authorList>
            <person name="Read B.A."/>
            <person name="Kegel J."/>
            <person name="Klute M.J."/>
            <person name="Kuo A."/>
            <person name="Lefebvre S.C."/>
            <person name="Maumus F."/>
            <person name="Mayer C."/>
            <person name="Miller J."/>
            <person name="Monier A."/>
            <person name="Salamov A."/>
            <person name="Young J."/>
            <person name="Aguilar M."/>
            <person name="Claverie J.M."/>
            <person name="Frickenhaus S."/>
            <person name="Gonzalez K."/>
            <person name="Herman E.K."/>
            <person name="Lin Y.C."/>
            <person name="Napier J."/>
            <person name="Ogata H."/>
            <person name="Sarno A.F."/>
            <person name="Shmutz J."/>
            <person name="Schroeder D."/>
            <person name="de Vargas C."/>
            <person name="Verret F."/>
            <person name="von Dassow P."/>
            <person name="Valentin K."/>
            <person name="Van de Peer Y."/>
            <person name="Wheeler G."/>
            <person name="Dacks J.B."/>
            <person name="Delwiche C.F."/>
            <person name="Dyhrman S.T."/>
            <person name="Glockner G."/>
            <person name="John U."/>
            <person name="Richards T."/>
            <person name="Worden A.Z."/>
            <person name="Zhang X."/>
            <person name="Grigoriev I.V."/>
            <person name="Allen A.E."/>
            <person name="Bidle K."/>
            <person name="Borodovsky M."/>
            <person name="Bowler C."/>
            <person name="Brownlee C."/>
            <person name="Cock J.M."/>
            <person name="Elias M."/>
            <person name="Gladyshev V.N."/>
            <person name="Groth M."/>
            <person name="Guda C."/>
            <person name="Hadaegh A."/>
            <person name="Iglesias-Rodriguez M.D."/>
            <person name="Jenkins J."/>
            <person name="Jones B.M."/>
            <person name="Lawson T."/>
            <person name="Leese F."/>
            <person name="Lindquist E."/>
            <person name="Lobanov A."/>
            <person name="Lomsadze A."/>
            <person name="Malik S.B."/>
            <person name="Marsh M.E."/>
            <person name="Mackinder L."/>
            <person name="Mock T."/>
            <person name="Mueller-Roeber B."/>
            <person name="Pagarete A."/>
            <person name="Parker M."/>
            <person name="Probert I."/>
            <person name="Quesneville H."/>
            <person name="Raines C."/>
            <person name="Rensing S.A."/>
            <person name="Riano-Pachon D.M."/>
            <person name="Richier S."/>
            <person name="Rokitta S."/>
            <person name="Shiraiwa Y."/>
            <person name="Soanes D.M."/>
            <person name="van der Giezen M."/>
            <person name="Wahlund T.M."/>
            <person name="Williams B."/>
            <person name="Wilson W."/>
            <person name="Wolfe G."/>
            <person name="Wurch L.L."/>
        </authorList>
    </citation>
    <scope>NUCLEOTIDE SEQUENCE</scope>
</reference>
<feature type="compositionally biased region" description="Pro residues" evidence="1">
    <location>
        <begin position="39"/>
        <end position="53"/>
    </location>
</feature>
<evidence type="ECO:0000259" key="2">
    <source>
        <dbReference type="Pfam" id="PF22379"/>
    </source>
</evidence>
<dbReference type="PANTHER" id="PTHR13454">
    <property type="entry name" value="PROTEIN MCM10 HOMOLOG"/>
    <property type="match status" value="1"/>
</dbReference>
<name>A0A0D3JSG3_EMIH1</name>
<sequence length="182" mass="19141">MEDEGSLDDLLNACGDIDDEPEDVPPPPVASRTAERKPPPPNQPPRTAPPAPPLDRVAASDPVAAFTGKFGANTGAASTAPADLSIEEFSKIKIEPKRRKVSRDELRTLAAGATFKRLEPLASGRDGPPAEGSEWFTIGVLVKKSDPKTAKSGKGFIVWELSDLVDPSVTLNVMLFDGAGGA</sequence>
<organism evidence="3 4">
    <name type="scientific">Emiliania huxleyi (strain CCMP1516)</name>
    <dbReference type="NCBI Taxonomy" id="280463"/>
    <lineage>
        <taxon>Eukaryota</taxon>
        <taxon>Haptista</taxon>
        <taxon>Haptophyta</taxon>
        <taxon>Prymnesiophyceae</taxon>
        <taxon>Isochrysidales</taxon>
        <taxon>Noelaerhabdaceae</taxon>
        <taxon>Emiliania</taxon>
    </lineage>
</organism>
<dbReference type="GO" id="GO:0006270">
    <property type="term" value="P:DNA replication initiation"/>
    <property type="evidence" value="ECO:0007669"/>
    <property type="project" value="InterPro"/>
</dbReference>
<dbReference type="InterPro" id="IPR055065">
    <property type="entry name" value="OB_MCM10"/>
</dbReference>
<dbReference type="STRING" id="2903.R1CTU2"/>
<dbReference type="KEGG" id="ehx:EMIHUDRAFT_205487"/>
<dbReference type="AlphaFoldDB" id="A0A0D3JSG3"/>
<dbReference type="Gene3D" id="2.40.50.140">
    <property type="entry name" value="Nucleic acid-binding proteins"/>
    <property type="match status" value="1"/>
</dbReference>